<feature type="transmembrane region" description="Helical" evidence="4">
    <location>
        <begin position="94"/>
        <end position="113"/>
    </location>
</feature>
<evidence type="ECO:0000313" key="7">
    <source>
        <dbReference type="Proteomes" id="UP001372338"/>
    </source>
</evidence>
<dbReference type="EMBL" id="JAYWIO010000003">
    <property type="protein sequence ID" value="KAK7277073.1"/>
    <property type="molecule type" value="Genomic_DNA"/>
</dbReference>
<comment type="subcellular location">
    <subcellularLocation>
        <location evidence="1">Membrane</location>
        <topology evidence="1">Multi-pass membrane protein</topology>
    </subcellularLocation>
</comment>
<dbReference type="GO" id="GO:0005886">
    <property type="term" value="C:plasma membrane"/>
    <property type="evidence" value="ECO:0007669"/>
    <property type="project" value="TreeGrafter"/>
</dbReference>
<evidence type="ECO:0000256" key="3">
    <source>
        <dbReference type="ARBA" id="ARBA00022842"/>
    </source>
</evidence>
<keyword evidence="4" id="KW-0472">Membrane</keyword>
<reference evidence="6 7" key="1">
    <citation type="submission" date="2024-01" db="EMBL/GenBank/DDBJ databases">
        <title>The genomes of 5 underutilized Papilionoideae crops provide insights into root nodulation and disease resistanc.</title>
        <authorList>
            <person name="Yuan L."/>
        </authorList>
    </citation>
    <scope>NUCLEOTIDE SEQUENCE [LARGE SCALE GENOMIC DNA]</scope>
    <source>
        <strain evidence="6">ZHUSHIDOU_FW_LH</strain>
        <tissue evidence="6">Leaf</tissue>
    </source>
</reference>
<proteinExistence type="predicted"/>
<feature type="transmembrane region" description="Helical" evidence="4">
    <location>
        <begin position="52"/>
        <end position="74"/>
    </location>
</feature>
<evidence type="ECO:0000256" key="1">
    <source>
        <dbReference type="ARBA" id="ARBA00004141"/>
    </source>
</evidence>
<dbReference type="InterPro" id="IPR023298">
    <property type="entry name" value="ATPase_P-typ_TM_dom_sf"/>
</dbReference>
<evidence type="ECO:0000259" key="5">
    <source>
        <dbReference type="Pfam" id="PF16212"/>
    </source>
</evidence>
<gene>
    <name evidence="6" type="ORF">RIF29_18223</name>
</gene>
<evidence type="ECO:0000256" key="2">
    <source>
        <dbReference type="ARBA" id="ARBA00022723"/>
    </source>
</evidence>
<keyword evidence="7" id="KW-1185">Reference proteome</keyword>
<dbReference type="PANTHER" id="PTHR24092">
    <property type="entry name" value="PROBABLE PHOSPHOLIPID-TRANSPORTING ATPASE"/>
    <property type="match status" value="1"/>
</dbReference>
<evidence type="ECO:0000313" key="6">
    <source>
        <dbReference type="EMBL" id="KAK7277073.1"/>
    </source>
</evidence>
<dbReference type="InterPro" id="IPR032630">
    <property type="entry name" value="P_typ_ATPase_c"/>
</dbReference>
<keyword evidence="3" id="KW-0460">Magnesium</keyword>
<protein>
    <recommendedName>
        <fullName evidence="5">P-type ATPase C-terminal domain-containing protein</fullName>
    </recommendedName>
</protein>
<name>A0AAN9IDQ0_CROPI</name>
<dbReference type="GO" id="GO:0140326">
    <property type="term" value="F:ATPase-coupled intramembrane lipid transporter activity"/>
    <property type="evidence" value="ECO:0007669"/>
    <property type="project" value="TreeGrafter"/>
</dbReference>
<dbReference type="PANTHER" id="PTHR24092:SF148">
    <property type="entry name" value="PHOSPHOLIPID-TRANSPORTING ATPASE"/>
    <property type="match status" value="1"/>
</dbReference>
<dbReference type="SUPFAM" id="SSF81665">
    <property type="entry name" value="Calcium ATPase, transmembrane domain M"/>
    <property type="match status" value="1"/>
</dbReference>
<dbReference type="Proteomes" id="UP001372338">
    <property type="component" value="Unassembled WGS sequence"/>
</dbReference>
<dbReference type="AlphaFoldDB" id="A0AAN9IDQ0"/>
<dbReference type="Pfam" id="PF16212">
    <property type="entry name" value="PhoLip_ATPase_C"/>
    <property type="match status" value="1"/>
</dbReference>
<keyword evidence="4" id="KW-0812">Transmembrane</keyword>
<feature type="domain" description="P-type ATPase C-terminal" evidence="5">
    <location>
        <begin position="1"/>
        <end position="123"/>
    </location>
</feature>
<accession>A0AAN9IDQ0</accession>
<sequence>MVDTLWQSLVLFYIPLFTYKDSSIDIWSMGSLWTISVVILVNVHLAMDISRWVLISHLAVWGSIIITYGCMVVLDSIPVFPNYWTIYHLARSPTYWITILLIIMVALLPRFICKAVYQIFWPSDIRIAREAEAMRQKPKDDLQSRRETSS</sequence>
<dbReference type="GO" id="GO:0045332">
    <property type="term" value="P:phospholipid translocation"/>
    <property type="evidence" value="ECO:0007669"/>
    <property type="project" value="TreeGrafter"/>
</dbReference>
<feature type="transmembrane region" description="Helical" evidence="4">
    <location>
        <begin position="26"/>
        <end position="45"/>
    </location>
</feature>
<organism evidence="6 7">
    <name type="scientific">Crotalaria pallida</name>
    <name type="common">Smooth rattlebox</name>
    <name type="synonym">Crotalaria striata</name>
    <dbReference type="NCBI Taxonomy" id="3830"/>
    <lineage>
        <taxon>Eukaryota</taxon>
        <taxon>Viridiplantae</taxon>
        <taxon>Streptophyta</taxon>
        <taxon>Embryophyta</taxon>
        <taxon>Tracheophyta</taxon>
        <taxon>Spermatophyta</taxon>
        <taxon>Magnoliopsida</taxon>
        <taxon>eudicotyledons</taxon>
        <taxon>Gunneridae</taxon>
        <taxon>Pentapetalae</taxon>
        <taxon>rosids</taxon>
        <taxon>fabids</taxon>
        <taxon>Fabales</taxon>
        <taxon>Fabaceae</taxon>
        <taxon>Papilionoideae</taxon>
        <taxon>50 kb inversion clade</taxon>
        <taxon>genistoids sensu lato</taxon>
        <taxon>core genistoids</taxon>
        <taxon>Crotalarieae</taxon>
        <taxon>Crotalaria</taxon>
    </lineage>
</organism>
<evidence type="ECO:0000256" key="4">
    <source>
        <dbReference type="SAM" id="Phobius"/>
    </source>
</evidence>
<keyword evidence="4" id="KW-1133">Transmembrane helix</keyword>
<dbReference type="GO" id="GO:0046872">
    <property type="term" value="F:metal ion binding"/>
    <property type="evidence" value="ECO:0007669"/>
    <property type="project" value="UniProtKB-KW"/>
</dbReference>
<keyword evidence="2" id="KW-0479">Metal-binding</keyword>
<comment type="caution">
    <text evidence="6">The sequence shown here is derived from an EMBL/GenBank/DDBJ whole genome shotgun (WGS) entry which is preliminary data.</text>
</comment>